<proteinExistence type="predicted"/>
<evidence type="ECO:0000313" key="1">
    <source>
        <dbReference type="EMBL" id="DAF89398.1"/>
    </source>
</evidence>
<reference evidence="1" key="1">
    <citation type="journal article" date="2021" name="Proc. Natl. Acad. Sci. U.S.A.">
        <title>A Catalog of Tens of Thousands of Viruses from Human Metagenomes Reveals Hidden Associations with Chronic Diseases.</title>
        <authorList>
            <person name="Tisza M.J."/>
            <person name="Buck C.B."/>
        </authorList>
    </citation>
    <scope>NUCLEOTIDE SEQUENCE</scope>
    <source>
        <strain evidence="1">Ct2KA10</strain>
    </source>
</reference>
<dbReference type="EMBL" id="BK016009">
    <property type="protein sequence ID" value="DAF89398.1"/>
    <property type="molecule type" value="Genomic_DNA"/>
</dbReference>
<sequence>MLVITATSSLLKTIPTISLINLDYTVRKIHSGSMVVLLVTSTWNSLCLKNRRMS</sequence>
<organism evidence="1">
    <name type="scientific">Caudovirales sp. ct2KA10</name>
    <dbReference type="NCBI Taxonomy" id="2825757"/>
    <lineage>
        <taxon>Viruses</taxon>
        <taxon>Duplodnaviria</taxon>
        <taxon>Heunggongvirae</taxon>
        <taxon>Uroviricota</taxon>
        <taxon>Caudoviricetes</taxon>
    </lineage>
</organism>
<protein>
    <submittedName>
        <fullName evidence="1">Uncharacterized protein</fullName>
    </submittedName>
</protein>
<accession>A0A8S5U4S4</accession>
<name>A0A8S5U4S4_9CAUD</name>